<dbReference type="RefSeq" id="WP_170980224.1">
    <property type="nucleotide sequence ID" value="NZ_CP124733.1"/>
</dbReference>
<evidence type="ECO:0000313" key="3">
    <source>
        <dbReference type="Proteomes" id="UP000298664"/>
    </source>
</evidence>
<sequence>MNIDWTYIQKNWDWAGHMLEAAIMALIVALIFRLLLNWRVALIAGLAFAAGHFHGREKRDYEVSVHMKPPHLDGYYFWRWSWDQATDFWPTALMCLFLIWIASRKLKP</sequence>
<keyword evidence="1" id="KW-0812">Transmembrane</keyword>
<feature type="transmembrane region" description="Helical" evidence="1">
    <location>
        <begin position="21"/>
        <end position="50"/>
    </location>
</feature>
<dbReference type="AlphaFoldDB" id="A0AAF0H8T7"/>
<organism evidence="2 3">
    <name type="scientific">Agrobacterium larrymoorei</name>
    <dbReference type="NCBI Taxonomy" id="160699"/>
    <lineage>
        <taxon>Bacteria</taxon>
        <taxon>Pseudomonadati</taxon>
        <taxon>Pseudomonadota</taxon>
        <taxon>Alphaproteobacteria</taxon>
        <taxon>Hyphomicrobiales</taxon>
        <taxon>Rhizobiaceae</taxon>
        <taxon>Rhizobium/Agrobacterium group</taxon>
        <taxon>Agrobacterium</taxon>
    </lineage>
</organism>
<proteinExistence type="predicted"/>
<keyword evidence="1" id="KW-1133">Transmembrane helix</keyword>
<accession>A0AAF0H8T7</accession>
<name>A0AAF0H8T7_9HYPH</name>
<evidence type="ECO:0008006" key="4">
    <source>
        <dbReference type="Google" id="ProtNLM"/>
    </source>
</evidence>
<keyword evidence="1" id="KW-0472">Membrane</keyword>
<gene>
    <name evidence="2" type="ORF">CFBP5477_010100</name>
</gene>
<evidence type="ECO:0000256" key="1">
    <source>
        <dbReference type="SAM" id="Phobius"/>
    </source>
</evidence>
<dbReference type="Proteomes" id="UP000298664">
    <property type="component" value="Chromosome Circular"/>
</dbReference>
<dbReference type="EMBL" id="CP124733">
    <property type="protein sequence ID" value="WHA40185.1"/>
    <property type="molecule type" value="Genomic_DNA"/>
</dbReference>
<protein>
    <recommendedName>
        <fullName evidence="4">Transmembrane protein</fullName>
    </recommendedName>
</protein>
<feature type="transmembrane region" description="Helical" evidence="1">
    <location>
        <begin position="88"/>
        <end position="106"/>
    </location>
</feature>
<evidence type="ECO:0000313" key="2">
    <source>
        <dbReference type="EMBL" id="WHA40185.1"/>
    </source>
</evidence>
<reference evidence="2" key="1">
    <citation type="submission" date="2023-05" db="EMBL/GenBank/DDBJ databases">
        <title>Complete genome sequence of Agrobacterium larrymoorei CFBP5477.</title>
        <authorList>
            <person name="Yen H.-C."/>
            <person name="Chou L."/>
            <person name="Lin Y.-C."/>
            <person name="Lai E.-M."/>
            <person name="Kuo C.-H."/>
        </authorList>
    </citation>
    <scope>NUCLEOTIDE SEQUENCE</scope>
    <source>
        <strain evidence="2">CFBP5477</strain>
    </source>
</reference>